<proteinExistence type="inferred from homology"/>
<dbReference type="PANTHER" id="PTHR43639:SF1">
    <property type="entry name" value="SHORT-CHAIN DEHYDROGENASE_REDUCTASE FAMILY PROTEIN"/>
    <property type="match status" value="1"/>
</dbReference>
<comment type="caution">
    <text evidence="4">The sequence shown here is derived from an EMBL/GenBank/DDBJ whole genome shotgun (WGS) entry which is preliminary data.</text>
</comment>
<evidence type="ECO:0000313" key="4">
    <source>
        <dbReference type="EMBL" id="MFD2462071.1"/>
    </source>
</evidence>
<sequence>MTNLDGKIALVTGGSKGIGRAIAARLARDGALVAVHYGHDETAAKETVASIERAGGRAFAVSAALGVDGDVAKLFTALEAELRERTGDFHLDIVVNNAATGAGSISATTPEEFDKVFAVNVKAPFFIVQKALSVLRDGGRVVNISSADTRIALPFELAYSMTKGALDVFGRSLAQELGGRAITVNTVAPGPTPTERTAHLFADERIRAGMAGASALGRTAEPEDVADIVGFLASDDARWVTGQVIDATGGMFLGPQAG</sequence>
<comment type="similarity">
    <text evidence="1">Belongs to the short-chain dehydrogenases/reductases (SDR) family.</text>
</comment>
<dbReference type="SUPFAM" id="SSF51735">
    <property type="entry name" value="NAD(P)-binding Rossmann-fold domains"/>
    <property type="match status" value="1"/>
</dbReference>
<organism evidence="4 5">
    <name type="scientific">Amycolatopsis samaneae</name>
    <dbReference type="NCBI Taxonomy" id="664691"/>
    <lineage>
        <taxon>Bacteria</taxon>
        <taxon>Bacillati</taxon>
        <taxon>Actinomycetota</taxon>
        <taxon>Actinomycetes</taxon>
        <taxon>Pseudonocardiales</taxon>
        <taxon>Pseudonocardiaceae</taxon>
        <taxon>Amycolatopsis</taxon>
    </lineage>
</organism>
<reference evidence="5" key="1">
    <citation type="journal article" date="2019" name="Int. J. Syst. Evol. Microbiol.">
        <title>The Global Catalogue of Microorganisms (GCM) 10K type strain sequencing project: providing services to taxonomists for standard genome sequencing and annotation.</title>
        <authorList>
            <consortium name="The Broad Institute Genomics Platform"/>
            <consortium name="The Broad Institute Genome Sequencing Center for Infectious Disease"/>
            <person name="Wu L."/>
            <person name="Ma J."/>
        </authorList>
    </citation>
    <scope>NUCLEOTIDE SEQUENCE [LARGE SCALE GENOMIC DNA]</scope>
    <source>
        <strain evidence="5">CGMCC 4.7643</strain>
    </source>
</reference>
<dbReference type="InterPro" id="IPR036291">
    <property type="entry name" value="NAD(P)-bd_dom_sf"/>
</dbReference>
<dbReference type="Gene3D" id="3.40.50.720">
    <property type="entry name" value="NAD(P)-binding Rossmann-like Domain"/>
    <property type="match status" value="1"/>
</dbReference>
<dbReference type="RefSeq" id="WP_345391484.1">
    <property type="nucleotide sequence ID" value="NZ_BAABHG010000004.1"/>
</dbReference>
<evidence type="ECO:0000259" key="3">
    <source>
        <dbReference type="SMART" id="SM00822"/>
    </source>
</evidence>
<protein>
    <submittedName>
        <fullName evidence="4">SDR family oxidoreductase</fullName>
    </submittedName>
</protein>
<keyword evidence="5" id="KW-1185">Reference proteome</keyword>
<accession>A0ABW5GMH9</accession>
<feature type="domain" description="Ketoreductase" evidence="3">
    <location>
        <begin position="7"/>
        <end position="190"/>
    </location>
</feature>
<keyword evidence="2" id="KW-0560">Oxidoreductase</keyword>
<dbReference type="Pfam" id="PF13561">
    <property type="entry name" value="adh_short_C2"/>
    <property type="match status" value="1"/>
</dbReference>
<dbReference type="SMART" id="SM00822">
    <property type="entry name" value="PKS_KR"/>
    <property type="match status" value="1"/>
</dbReference>
<dbReference type="InterPro" id="IPR002347">
    <property type="entry name" value="SDR_fam"/>
</dbReference>
<dbReference type="InterPro" id="IPR020904">
    <property type="entry name" value="Sc_DH/Rdtase_CS"/>
</dbReference>
<dbReference type="PRINTS" id="PR00080">
    <property type="entry name" value="SDRFAMILY"/>
</dbReference>
<evidence type="ECO:0000256" key="2">
    <source>
        <dbReference type="ARBA" id="ARBA00023002"/>
    </source>
</evidence>
<dbReference type="PRINTS" id="PR00081">
    <property type="entry name" value="GDHRDH"/>
</dbReference>
<dbReference type="PANTHER" id="PTHR43639">
    <property type="entry name" value="OXIDOREDUCTASE, SHORT-CHAIN DEHYDROGENASE/REDUCTASE FAMILY (AFU_ORTHOLOGUE AFUA_5G02870)"/>
    <property type="match status" value="1"/>
</dbReference>
<name>A0ABW5GMH9_9PSEU</name>
<dbReference type="EMBL" id="JBHUKU010000014">
    <property type="protein sequence ID" value="MFD2462071.1"/>
    <property type="molecule type" value="Genomic_DNA"/>
</dbReference>
<dbReference type="Proteomes" id="UP001597419">
    <property type="component" value="Unassembled WGS sequence"/>
</dbReference>
<dbReference type="PROSITE" id="PS00061">
    <property type="entry name" value="ADH_SHORT"/>
    <property type="match status" value="1"/>
</dbReference>
<dbReference type="InterPro" id="IPR057326">
    <property type="entry name" value="KR_dom"/>
</dbReference>
<evidence type="ECO:0000313" key="5">
    <source>
        <dbReference type="Proteomes" id="UP001597419"/>
    </source>
</evidence>
<gene>
    <name evidence="4" type="ORF">ACFSYJ_25920</name>
</gene>
<evidence type="ECO:0000256" key="1">
    <source>
        <dbReference type="ARBA" id="ARBA00006484"/>
    </source>
</evidence>